<name>A0A0C3GAW5_PILCF</name>
<evidence type="ECO:0000313" key="3">
    <source>
        <dbReference type="Proteomes" id="UP000054166"/>
    </source>
</evidence>
<evidence type="ECO:0000313" key="2">
    <source>
        <dbReference type="EMBL" id="KIM87776.1"/>
    </source>
</evidence>
<sequence>MRLKEALHFNKKDYKTRMKQKDYTFGELAVDIYQKRRRIASSKVSIGTGVACAHLTGGTSLLSSAYAGRNISVEKQKLALLEDRWASTGIDPLPKRPIKDTLIPIVISTAIGAFAFSVDLAISNAVATAADAAQLGLSGYALPVSSHLISGEYGGVEKGMNWASGHVNNQISKMGGLSFNEIKISDWMREQGLGQDGEYEDGEYEDGSDGAEEDEDEEEDEEEEEEEDVTASEEEDNNWNREASEDEEDEDGRWSQGEDEEDDDY</sequence>
<evidence type="ECO:0000256" key="1">
    <source>
        <dbReference type="SAM" id="MobiDB-lite"/>
    </source>
</evidence>
<dbReference type="HOGENOM" id="CLU_1050166_0_0_1"/>
<feature type="compositionally biased region" description="Acidic residues" evidence="1">
    <location>
        <begin position="197"/>
        <end position="237"/>
    </location>
</feature>
<dbReference type="InParanoid" id="A0A0C3GAW5"/>
<feature type="compositionally biased region" description="Acidic residues" evidence="1">
    <location>
        <begin position="244"/>
        <end position="265"/>
    </location>
</feature>
<accession>A0A0C3GAW5</accession>
<reference evidence="2 3" key="1">
    <citation type="submission" date="2014-04" db="EMBL/GenBank/DDBJ databases">
        <authorList>
            <consortium name="DOE Joint Genome Institute"/>
            <person name="Kuo A."/>
            <person name="Tarkka M."/>
            <person name="Buscot F."/>
            <person name="Kohler A."/>
            <person name="Nagy L.G."/>
            <person name="Floudas D."/>
            <person name="Copeland A."/>
            <person name="Barry K.W."/>
            <person name="Cichocki N."/>
            <person name="Veneault-Fourrey C."/>
            <person name="LaButti K."/>
            <person name="Lindquist E.A."/>
            <person name="Lipzen A."/>
            <person name="Lundell T."/>
            <person name="Morin E."/>
            <person name="Murat C."/>
            <person name="Sun H."/>
            <person name="Tunlid A."/>
            <person name="Henrissat B."/>
            <person name="Grigoriev I.V."/>
            <person name="Hibbett D.S."/>
            <person name="Martin F."/>
            <person name="Nordberg H.P."/>
            <person name="Cantor M.N."/>
            <person name="Hua S.X."/>
        </authorList>
    </citation>
    <scope>NUCLEOTIDE SEQUENCE [LARGE SCALE GENOMIC DNA]</scope>
    <source>
        <strain evidence="2 3">F 1598</strain>
    </source>
</reference>
<proteinExistence type="predicted"/>
<dbReference type="EMBL" id="KN832978">
    <property type="protein sequence ID" value="KIM87776.1"/>
    <property type="molecule type" value="Genomic_DNA"/>
</dbReference>
<reference evidence="3" key="2">
    <citation type="submission" date="2015-01" db="EMBL/GenBank/DDBJ databases">
        <title>Evolutionary Origins and Diversification of the Mycorrhizal Mutualists.</title>
        <authorList>
            <consortium name="DOE Joint Genome Institute"/>
            <consortium name="Mycorrhizal Genomics Consortium"/>
            <person name="Kohler A."/>
            <person name="Kuo A."/>
            <person name="Nagy L.G."/>
            <person name="Floudas D."/>
            <person name="Copeland A."/>
            <person name="Barry K.W."/>
            <person name="Cichocki N."/>
            <person name="Veneault-Fourrey C."/>
            <person name="LaButti K."/>
            <person name="Lindquist E.A."/>
            <person name="Lipzen A."/>
            <person name="Lundell T."/>
            <person name="Morin E."/>
            <person name="Murat C."/>
            <person name="Riley R."/>
            <person name="Ohm R."/>
            <person name="Sun H."/>
            <person name="Tunlid A."/>
            <person name="Henrissat B."/>
            <person name="Grigoriev I.V."/>
            <person name="Hibbett D.S."/>
            <person name="Martin F."/>
        </authorList>
    </citation>
    <scope>NUCLEOTIDE SEQUENCE [LARGE SCALE GENOMIC DNA]</scope>
    <source>
        <strain evidence="3">F 1598</strain>
    </source>
</reference>
<dbReference type="AlphaFoldDB" id="A0A0C3GAW5"/>
<protein>
    <submittedName>
        <fullName evidence="2">Uncharacterized protein</fullName>
    </submittedName>
</protein>
<keyword evidence="3" id="KW-1185">Reference proteome</keyword>
<dbReference type="Proteomes" id="UP000054166">
    <property type="component" value="Unassembled WGS sequence"/>
</dbReference>
<feature type="region of interest" description="Disordered" evidence="1">
    <location>
        <begin position="194"/>
        <end position="265"/>
    </location>
</feature>
<dbReference type="OrthoDB" id="2999926at2759"/>
<gene>
    <name evidence="2" type="ORF">PILCRDRAFT_3526</name>
</gene>
<dbReference type="STRING" id="765440.A0A0C3GAW5"/>
<organism evidence="2 3">
    <name type="scientific">Piloderma croceum (strain F 1598)</name>
    <dbReference type="NCBI Taxonomy" id="765440"/>
    <lineage>
        <taxon>Eukaryota</taxon>
        <taxon>Fungi</taxon>
        <taxon>Dikarya</taxon>
        <taxon>Basidiomycota</taxon>
        <taxon>Agaricomycotina</taxon>
        <taxon>Agaricomycetes</taxon>
        <taxon>Agaricomycetidae</taxon>
        <taxon>Atheliales</taxon>
        <taxon>Atheliaceae</taxon>
        <taxon>Piloderma</taxon>
    </lineage>
</organism>